<feature type="region of interest" description="Disordered" evidence="6">
    <location>
        <begin position="327"/>
        <end position="365"/>
    </location>
</feature>
<dbReference type="AlphaFoldDB" id="A0A9P4NEH2"/>
<keyword evidence="2 7" id="KW-0812">Transmembrane</keyword>
<evidence type="ECO:0000256" key="4">
    <source>
        <dbReference type="ARBA" id="ARBA00023136"/>
    </source>
</evidence>
<protein>
    <recommendedName>
        <fullName evidence="8">Rhodopsin domain-containing protein</fullName>
    </recommendedName>
</protein>
<keyword evidence="4 7" id="KW-0472">Membrane</keyword>
<reference evidence="9" key="1">
    <citation type="journal article" date="2020" name="Stud. Mycol.">
        <title>101 Dothideomycetes genomes: a test case for predicting lifestyles and emergence of pathogens.</title>
        <authorList>
            <person name="Haridas S."/>
            <person name="Albert R."/>
            <person name="Binder M."/>
            <person name="Bloem J."/>
            <person name="Labutti K."/>
            <person name="Salamov A."/>
            <person name="Andreopoulos B."/>
            <person name="Baker S."/>
            <person name="Barry K."/>
            <person name="Bills G."/>
            <person name="Bluhm B."/>
            <person name="Cannon C."/>
            <person name="Castanera R."/>
            <person name="Culley D."/>
            <person name="Daum C."/>
            <person name="Ezra D."/>
            <person name="Gonzalez J."/>
            <person name="Henrissat B."/>
            <person name="Kuo A."/>
            <person name="Liang C."/>
            <person name="Lipzen A."/>
            <person name="Lutzoni F."/>
            <person name="Magnuson J."/>
            <person name="Mondo S."/>
            <person name="Nolan M."/>
            <person name="Ohm R."/>
            <person name="Pangilinan J."/>
            <person name="Park H.-J."/>
            <person name="Ramirez L."/>
            <person name="Alfaro M."/>
            <person name="Sun H."/>
            <person name="Tritt A."/>
            <person name="Yoshinaga Y."/>
            <person name="Zwiers L.-H."/>
            <person name="Turgeon B."/>
            <person name="Goodwin S."/>
            <person name="Spatafora J."/>
            <person name="Crous P."/>
            <person name="Grigoriev I."/>
        </authorList>
    </citation>
    <scope>NUCLEOTIDE SEQUENCE</scope>
    <source>
        <strain evidence="9">CBS 130266</strain>
    </source>
</reference>
<evidence type="ECO:0000256" key="6">
    <source>
        <dbReference type="SAM" id="MobiDB-lite"/>
    </source>
</evidence>
<evidence type="ECO:0000256" key="1">
    <source>
        <dbReference type="ARBA" id="ARBA00004141"/>
    </source>
</evidence>
<evidence type="ECO:0000313" key="9">
    <source>
        <dbReference type="EMBL" id="KAF2417516.1"/>
    </source>
</evidence>
<dbReference type="EMBL" id="MU007139">
    <property type="protein sequence ID" value="KAF2417516.1"/>
    <property type="molecule type" value="Genomic_DNA"/>
</dbReference>
<comment type="similarity">
    <text evidence="5">Belongs to the SAT4 family.</text>
</comment>
<sequence>MPGGLHPPKAVIVEWIKKSHNPNKEVRGWELTILILVLSVITLITIGARLWARLIIRRNAGLDDAIIVAAWIPTVGLAIAEILASRLYGFGRHAWDLLPTEAPKTRQIVMAIEALYIISTGLTKISILLFYRRITDGAVSKPFRIAVKICIYSVTAYMIIFILTLFLGCHPLNSYWDQVNLLWAATHIEGRDYHCIDEVANLLAASGVSVVQDFISCGMPMVLFWKLQMPARTKYALGAIFGVGFFLCITGVLRIYYIYNIFYNTYDITWYCQDVWAWTAVEAHVAIMCASAPALKVFFKQYMTFPLIPSSIARTFRSSSYQRKGYTESRSKISTQNSKSSKGQFSFGGKNSKKSKSDSGTESSTIKTAVLDSKGTTVDIELGGIEVAREVNVDSEVRLRTDESFLDQSDGSQDALQQAHIRALRNIDAPWLDHTNPPIHSSTATCRHSAPRFSDGGDLGGTARSLAPWRKNSVSTLPQSHSRHTFYQDHEPAEAADRDNVKYLAPYMAKS</sequence>
<comment type="subcellular location">
    <subcellularLocation>
        <location evidence="1">Membrane</location>
        <topology evidence="1">Multi-pass membrane protein</topology>
    </subcellularLocation>
</comment>
<dbReference type="InterPro" id="IPR052337">
    <property type="entry name" value="SAT4-like"/>
</dbReference>
<feature type="compositionally biased region" description="Low complexity" evidence="6">
    <location>
        <begin position="336"/>
        <end position="350"/>
    </location>
</feature>
<feature type="domain" description="Rhodopsin" evidence="8">
    <location>
        <begin position="48"/>
        <end position="300"/>
    </location>
</feature>
<evidence type="ECO:0000313" key="10">
    <source>
        <dbReference type="Proteomes" id="UP000800235"/>
    </source>
</evidence>
<accession>A0A9P4NEH2</accession>
<dbReference type="PANTHER" id="PTHR33048">
    <property type="entry name" value="PTH11-LIKE INTEGRAL MEMBRANE PROTEIN (AFU_ORTHOLOGUE AFUA_5G11245)"/>
    <property type="match status" value="1"/>
</dbReference>
<dbReference type="OrthoDB" id="5329176at2759"/>
<evidence type="ECO:0000256" key="5">
    <source>
        <dbReference type="ARBA" id="ARBA00038359"/>
    </source>
</evidence>
<comment type="caution">
    <text evidence="9">The sequence shown here is derived from an EMBL/GenBank/DDBJ whole genome shotgun (WGS) entry which is preliminary data.</text>
</comment>
<proteinExistence type="inferred from homology"/>
<feature type="transmembrane region" description="Helical" evidence="7">
    <location>
        <begin position="31"/>
        <end position="52"/>
    </location>
</feature>
<keyword evidence="10" id="KW-1185">Reference proteome</keyword>
<dbReference type="Pfam" id="PF20684">
    <property type="entry name" value="Fung_rhodopsin"/>
    <property type="match status" value="1"/>
</dbReference>
<dbReference type="PANTHER" id="PTHR33048:SF129">
    <property type="entry name" value="INTEGRAL MEMBRANE PROTEIN-RELATED"/>
    <property type="match status" value="1"/>
</dbReference>
<feature type="transmembrane region" description="Helical" evidence="7">
    <location>
        <begin position="235"/>
        <end position="256"/>
    </location>
</feature>
<keyword evidence="3 7" id="KW-1133">Transmembrane helix</keyword>
<evidence type="ECO:0000259" key="8">
    <source>
        <dbReference type="Pfam" id="PF20684"/>
    </source>
</evidence>
<evidence type="ECO:0000256" key="2">
    <source>
        <dbReference type="ARBA" id="ARBA00022692"/>
    </source>
</evidence>
<evidence type="ECO:0000256" key="7">
    <source>
        <dbReference type="SAM" id="Phobius"/>
    </source>
</evidence>
<dbReference type="Proteomes" id="UP000800235">
    <property type="component" value="Unassembled WGS sequence"/>
</dbReference>
<name>A0A9P4NEH2_9PEZI</name>
<feature type="transmembrane region" description="Helical" evidence="7">
    <location>
        <begin position="108"/>
        <end position="131"/>
    </location>
</feature>
<evidence type="ECO:0000256" key="3">
    <source>
        <dbReference type="ARBA" id="ARBA00022989"/>
    </source>
</evidence>
<gene>
    <name evidence="9" type="ORF">EJ08DRAFT_80639</name>
</gene>
<feature type="transmembrane region" description="Helical" evidence="7">
    <location>
        <begin position="143"/>
        <end position="167"/>
    </location>
</feature>
<feature type="transmembrane region" description="Helical" evidence="7">
    <location>
        <begin position="64"/>
        <end position="88"/>
    </location>
</feature>
<feature type="transmembrane region" description="Helical" evidence="7">
    <location>
        <begin position="202"/>
        <end position="223"/>
    </location>
</feature>
<dbReference type="GO" id="GO:0016020">
    <property type="term" value="C:membrane"/>
    <property type="evidence" value="ECO:0007669"/>
    <property type="project" value="UniProtKB-SubCell"/>
</dbReference>
<organism evidence="9 10">
    <name type="scientific">Tothia fuscella</name>
    <dbReference type="NCBI Taxonomy" id="1048955"/>
    <lineage>
        <taxon>Eukaryota</taxon>
        <taxon>Fungi</taxon>
        <taxon>Dikarya</taxon>
        <taxon>Ascomycota</taxon>
        <taxon>Pezizomycotina</taxon>
        <taxon>Dothideomycetes</taxon>
        <taxon>Pleosporomycetidae</taxon>
        <taxon>Venturiales</taxon>
        <taxon>Cylindrosympodiaceae</taxon>
        <taxon>Tothia</taxon>
    </lineage>
</organism>
<dbReference type="InterPro" id="IPR049326">
    <property type="entry name" value="Rhodopsin_dom_fungi"/>
</dbReference>